<feature type="chain" id="PRO_5045411593" evidence="1">
    <location>
        <begin position="23"/>
        <end position="115"/>
    </location>
</feature>
<accession>A0ABU4V6T5</accession>
<evidence type="ECO:0000313" key="2">
    <source>
        <dbReference type="EMBL" id="MDX8147507.1"/>
    </source>
</evidence>
<sequence length="115" mass="12456">MRRFIVAALCLFAAACGTSAPATTSAPSPTPVEDAQSIRDAFETYAKAALANDGATAVGVVSRNTLDEYDKIRKLALTATERELDPLVPSGRVLAYAMRAELDPRRCAARRRRTW</sequence>
<proteinExistence type="predicted"/>
<keyword evidence="3" id="KW-1185">Reference proteome</keyword>
<dbReference type="PROSITE" id="PS51257">
    <property type="entry name" value="PROKAR_LIPOPROTEIN"/>
    <property type="match status" value="1"/>
</dbReference>
<name>A0ABU4V6T5_9PSEU</name>
<evidence type="ECO:0000313" key="3">
    <source>
        <dbReference type="Proteomes" id="UP001285352"/>
    </source>
</evidence>
<dbReference type="RefSeq" id="WP_319979558.1">
    <property type="nucleotide sequence ID" value="NZ_JAXAVU010000014.1"/>
</dbReference>
<evidence type="ECO:0000256" key="1">
    <source>
        <dbReference type="SAM" id="SignalP"/>
    </source>
</evidence>
<protein>
    <submittedName>
        <fullName evidence="2">Uncharacterized protein</fullName>
    </submittedName>
</protein>
<keyword evidence="1" id="KW-0732">Signal</keyword>
<dbReference type="Proteomes" id="UP001285352">
    <property type="component" value="Unassembled WGS sequence"/>
</dbReference>
<reference evidence="2 3" key="1">
    <citation type="submission" date="2023-11" db="EMBL/GenBank/DDBJ databases">
        <title>Lentzea sokolovensis, sp. nov., Lentzea kristufkii, sp. nov., and Lentzea miocenensis, sp. nov., rare actinobacteria from Sokolov Coal Basin, Miocene lacustrine sediment, Czech Republic.</title>
        <authorList>
            <person name="Lara A."/>
            <person name="Kotroba L."/>
            <person name="Nouioui I."/>
            <person name="Neumann-Schaal M."/>
            <person name="Mast Y."/>
            <person name="Chronakova A."/>
        </authorList>
    </citation>
    <scope>NUCLEOTIDE SEQUENCE [LARGE SCALE GENOMIC DNA]</scope>
    <source>
        <strain evidence="2 3">BCCO 10_0061</strain>
    </source>
</reference>
<comment type="caution">
    <text evidence="2">The sequence shown here is derived from an EMBL/GenBank/DDBJ whole genome shotgun (WGS) entry which is preliminary data.</text>
</comment>
<gene>
    <name evidence="2" type="ORF">SK854_35725</name>
</gene>
<dbReference type="EMBL" id="JAXAVU010000014">
    <property type="protein sequence ID" value="MDX8147507.1"/>
    <property type="molecule type" value="Genomic_DNA"/>
</dbReference>
<organism evidence="2 3">
    <name type="scientific">Lentzea sokolovensis</name>
    <dbReference type="NCBI Taxonomy" id="3095429"/>
    <lineage>
        <taxon>Bacteria</taxon>
        <taxon>Bacillati</taxon>
        <taxon>Actinomycetota</taxon>
        <taxon>Actinomycetes</taxon>
        <taxon>Pseudonocardiales</taxon>
        <taxon>Pseudonocardiaceae</taxon>
        <taxon>Lentzea</taxon>
    </lineage>
</organism>
<feature type="signal peptide" evidence="1">
    <location>
        <begin position="1"/>
        <end position="22"/>
    </location>
</feature>